<evidence type="ECO:0000313" key="2">
    <source>
        <dbReference type="Proteomes" id="UP001631969"/>
    </source>
</evidence>
<evidence type="ECO:0000313" key="1">
    <source>
        <dbReference type="EMBL" id="MFM9329331.1"/>
    </source>
</evidence>
<gene>
    <name evidence="1" type="ORF">ACI1P1_13635</name>
</gene>
<dbReference type="Proteomes" id="UP001631969">
    <property type="component" value="Unassembled WGS sequence"/>
</dbReference>
<name>A0ACC7NX28_9BACL</name>
<protein>
    <submittedName>
        <fullName evidence="1">GNAT family N-acetyltransferase</fullName>
    </submittedName>
</protein>
<reference evidence="1" key="1">
    <citation type="submission" date="2024-12" db="EMBL/GenBank/DDBJ databases">
        <authorList>
            <person name="Wu N."/>
        </authorList>
    </citation>
    <scope>NUCLEOTIDE SEQUENCE</scope>
    <source>
        <strain evidence="1">P15</strain>
    </source>
</reference>
<sequence length="180" mass="21407">MNQTIRRANIDDLDFIVRTDLLNEGYTSNSDVMTIEEVDRHTQKLKQFIVDEEKGILVLEDAEQNGCIGYIMYRISNRDNPYPWKTAFSELDRNLFQEDGRFLEIYNLWVNSEYRRQELATFLKKAIEIEAKKHSVSLIYTHTEAENEHVIELNRKLGYVEVRRGRIWDQVIRVSLIKHI</sequence>
<organism evidence="1 2">
    <name type="scientific">Paenibacillus mesotrionivorans</name>
    <dbReference type="NCBI Taxonomy" id="3160968"/>
    <lineage>
        <taxon>Bacteria</taxon>
        <taxon>Bacillati</taxon>
        <taxon>Bacillota</taxon>
        <taxon>Bacilli</taxon>
        <taxon>Bacillales</taxon>
        <taxon>Paenibacillaceae</taxon>
        <taxon>Paenibacillus</taxon>
    </lineage>
</organism>
<accession>A0ACC7NX28</accession>
<dbReference type="EMBL" id="JBJURJ010000008">
    <property type="protein sequence ID" value="MFM9329331.1"/>
    <property type="molecule type" value="Genomic_DNA"/>
</dbReference>
<comment type="caution">
    <text evidence="1">The sequence shown here is derived from an EMBL/GenBank/DDBJ whole genome shotgun (WGS) entry which is preliminary data.</text>
</comment>
<keyword evidence="2" id="KW-1185">Reference proteome</keyword>
<proteinExistence type="predicted"/>